<dbReference type="GO" id="GO:0046872">
    <property type="term" value="F:metal ion binding"/>
    <property type="evidence" value="ECO:0007669"/>
    <property type="project" value="UniProtKB-KW"/>
</dbReference>
<feature type="domain" description="4Fe-4S ferredoxin-type" evidence="4">
    <location>
        <begin position="180"/>
        <end position="209"/>
    </location>
</feature>
<organism evidence="5 6">
    <name type="scientific">Lachnoclostridium phytofermentans (strain ATCC 700394 / DSM 18823 / ISDg)</name>
    <name type="common">Clostridium phytofermentans</name>
    <dbReference type="NCBI Taxonomy" id="357809"/>
    <lineage>
        <taxon>Bacteria</taxon>
        <taxon>Bacillati</taxon>
        <taxon>Bacillota</taxon>
        <taxon>Clostridia</taxon>
        <taxon>Lachnospirales</taxon>
        <taxon>Lachnospiraceae</taxon>
    </lineage>
</organism>
<dbReference type="Gene3D" id="3.30.70.20">
    <property type="match status" value="1"/>
</dbReference>
<dbReference type="NCBIfam" id="NF038196">
    <property type="entry name" value="ferrodoxin_EFR1"/>
    <property type="match status" value="1"/>
</dbReference>
<evidence type="ECO:0000313" key="5">
    <source>
        <dbReference type="EMBL" id="ABX42268.1"/>
    </source>
</evidence>
<keyword evidence="3" id="KW-0411">Iron-sulfur</keyword>
<feature type="domain" description="4Fe-4S ferredoxin-type" evidence="4">
    <location>
        <begin position="210"/>
        <end position="237"/>
    </location>
</feature>
<dbReference type="PROSITE" id="PS51379">
    <property type="entry name" value="4FE4S_FER_2"/>
    <property type="match status" value="2"/>
</dbReference>
<evidence type="ECO:0000256" key="1">
    <source>
        <dbReference type="ARBA" id="ARBA00022723"/>
    </source>
</evidence>
<dbReference type="SUPFAM" id="SSF52218">
    <property type="entry name" value="Flavoproteins"/>
    <property type="match status" value="1"/>
</dbReference>
<dbReference type="Gene3D" id="3.40.50.360">
    <property type="match status" value="1"/>
</dbReference>
<dbReference type="PROSITE" id="PS00198">
    <property type="entry name" value="4FE4S_FER_1"/>
    <property type="match status" value="2"/>
</dbReference>
<keyword evidence="2" id="KW-0408">Iron</keyword>
<dbReference type="KEGG" id="cpy:Cphy_1899"/>
<dbReference type="GO" id="GO:0051536">
    <property type="term" value="F:iron-sulfur cluster binding"/>
    <property type="evidence" value="ECO:0007669"/>
    <property type="project" value="UniProtKB-KW"/>
</dbReference>
<dbReference type="Proteomes" id="UP000000370">
    <property type="component" value="Chromosome"/>
</dbReference>
<name>A9KT57_LACP7</name>
<evidence type="ECO:0000259" key="4">
    <source>
        <dbReference type="PROSITE" id="PS51379"/>
    </source>
</evidence>
<dbReference type="RefSeq" id="WP_012199922.1">
    <property type="nucleotide sequence ID" value="NC_010001.1"/>
</dbReference>
<dbReference type="STRING" id="357809.Cphy_1899"/>
<evidence type="ECO:0000256" key="3">
    <source>
        <dbReference type="ARBA" id="ARBA00023014"/>
    </source>
</evidence>
<dbReference type="InterPro" id="IPR029039">
    <property type="entry name" value="Flavoprotein-like_sf"/>
</dbReference>
<reference evidence="6" key="1">
    <citation type="submission" date="2007-11" db="EMBL/GenBank/DDBJ databases">
        <title>Complete genome sequence of Clostridium phytofermentans ISDg.</title>
        <authorList>
            <person name="Leschine S.B."/>
            <person name="Warnick T.A."/>
            <person name="Blanchard J.L."/>
            <person name="Schnell D.J."/>
            <person name="Petit E.L."/>
            <person name="LaTouf W.G."/>
            <person name="Copeland A."/>
            <person name="Lucas S."/>
            <person name="Lapidus A."/>
            <person name="Barry K."/>
            <person name="Glavina del Rio T."/>
            <person name="Dalin E."/>
            <person name="Tice H."/>
            <person name="Pitluck S."/>
            <person name="Kiss H."/>
            <person name="Brettin T."/>
            <person name="Bruce D."/>
            <person name="Detter J.C."/>
            <person name="Han C."/>
            <person name="Kuske C."/>
            <person name="Schmutz J."/>
            <person name="Larimer F."/>
            <person name="Land M."/>
            <person name="Hauser L."/>
            <person name="Kyrpides N."/>
            <person name="Kim E.A."/>
            <person name="Richardson P."/>
        </authorList>
    </citation>
    <scope>NUCLEOTIDE SEQUENCE [LARGE SCALE GENOMIC DNA]</scope>
    <source>
        <strain evidence="6">ATCC 700394 / DSM 18823 / ISDg</strain>
    </source>
</reference>
<dbReference type="InterPro" id="IPR047964">
    <property type="entry name" value="EFR1-like"/>
</dbReference>
<gene>
    <name evidence="5" type="ordered locus">Cphy_1899</name>
</gene>
<dbReference type="eggNOG" id="COG0716">
    <property type="taxonomic scope" value="Bacteria"/>
</dbReference>
<sequence length="254" mass="28555">MILYFTGTGNSAYVAHAIAKETGDKVLSLNEMMKKGSKEKIISELPLVVVVPTYAWRVPRVVSDLIRQIHFNGNPKVYFVLTCGDSIGAAEKYVKKLCAEKELQFMGCAEVVMPENYIAVFAAPEKDEAYEIIRKSESVISDISKKIKEEVSFTSPRIKFRSKISSGIVNNLFYRFIVKAKGFYVTDSCNSCGYCVRSCPLNNIQLEDKKPVWGKDCTHCMACICGCPIKAIEYGKNSKSKVRYQCPNYPMKEN</sequence>
<keyword evidence="6" id="KW-1185">Reference proteome</keyword>
<dbReference type="AlphaFoldDB" id="A9KT57"/>
<keyword evidence="1" id="KW-0479">Metal-binding</keyword>
<protein>
    <submittedName>
        <fullName evidence="5">4Fe-4S ferredoxin iron-sulfur binding domain protein</fullName>
    </submittedName>
</protein>
<dbReference type="Pfam" id="PF12724">
    <property type="entry name" value="Flavodoxin_5"/>
    <property type="match status" value="1"/>
</dbReference>
<dbReference type="eggNOG" id="COG1149">
    <property type="taxonomic scope" value="Bacteria"/>
</dbReference>
<dbReference type="InterPro" id="IPR026816">
    <property type="entry name" value="Flavodoxin_dom"/>
</dbReference>
<dbReference type="SUPFAM" id="SSF54862">
    <property type="entry name" value="4Fe-4S ferredoxins"/>
    <property type="match status" value="1"/>
</dbReference>
<evidence type="ECO:0000313" key="6">
    <source>
        <dbReference type="Proteomes" id="UP000000370"/>
    </source>
</evidence>
<dbReference type="EMBL" id="CP000885">
    <property type="protein sequence ID" value="ABX42268.1"/>
    <property type="molecule type" value="Genomic_DNA"/>
</dbReference>
<accession>A9KT57</accession>
<dbReference type="OrthoDB" id="9813995at2"/>
<dbReference type="InterPro" id="IPR017900">
    <property type="entry name" value="4Fe4S_Fe_S_CS"/>
</dbReference>
<evidence type="ECO:0000256" key="2">
    <source>
        <dbReference type="ARBA" id="ARBA00023004"/>
    </source>
</evidence>
<proteinExistence type="predicted"/>
<dbReference type="HOGENOM" id="CLU_068049_0_0_9"/>
<dbReference type="Pfam" id="PF00037">
    <property type="entry name" value="Fer4"/>
    <property type="match status" value="1"/>
</dbReference>
<dbReference type="InterPro" id="IPR017896">
    <property type="entry name" value="4Fe4S_Fe-S-bd"/>
</dbReference>